<dbReference type="EMBL" id="QNZH01000222">
    <property type="protein sequence ID" value="RTZ88573.1"/>
    <property type="molecule type" value="Genomic_DNA"/>
</dbReference>
<dbReference type="PANTHER" id="PTHR30189">
    <property type="entry name" value="LPS-ASSEMBLY PROTEIN"/>
    <property type="match status" value="1"/>
</dbReference>
<evidence type="ECO:0000313" key="1">
    <source>
        <dbReference type="EMBL" id="RTZ88573.1"/>
    </source>
</evidence>
<sequence>MFFVSLPVQVFSQNDLDIPQLSIKTQSYFHNPDTGTFIYRNAKVEWEGITVESTEIHYHPETNRLTAKGYVRVTEGEIVAVMDELEINVKDGTGIFRDTIVYDASNKAYMTAKEVRRVGPNQYVAQTCTFTTCNPKSPAWQITGSEVNYYTQNFSSSRSSILKFGGVPVFFFPYLAWPTVKRRQSGFLPPEYLIVRSSVKKWDLGYRFGIPYFWAIDQEQDLTLTYDWVERRGPGLRFDYQYAWTEGVRGEIKYQRFFERDARDPENESGSLSADEIESSELHPQRFKFQFNHNQQLDGQSRLITSALVYSDSQFQKEYELIENPAPNTAQNFSANINRQFPKGSISLSATQTRVFSELALLNRKINLTQVQYLPALTFQFSDAFWRSGKSTLSGSVNGSVIRYYRVQGYNGEGITATPSFNFHFPVFQLFNTSFKIGKRFSSFKVRDPDVPGSDDEYGFQILDGKAEINTTLSRIFKQESGIFSRFKHLLIPRLQFDYIEDVQQISDSGVPFGGVISTRRITTFRLENVLLAKRRYFERSVKLTSFSLNRMRRRQMDVALIRKLGLIQGKEFASEKLFVDQLDKLFGGALSAQQKDTILAYAEKGVVPLISSQIRGQTREGKSWNMASLNFVQHYDVLKKDPDFQSIGPAVKGNETDSGQPLLPLRTTLSFNPGPGFSINYFNRYHHQKRQVVEYSAGFGFGVSDHNKASVNFHKNEFAYQTPYGNDVATANTFGFSNSFEASDELAFGFSGTVNLDADSYTFRRRLTSSAFTLDYRPDCWNIRLALTESVDKTTTSSGREKEYINRTLYAYINLGGIALPEQILPDME</sequence>
<dbReference type="Proteomes" id="UP000288322">
    <property type="component" value="Unassembled WGS sequence"/>
</dbReference>
<dbReference type="HAMAP" id="MF_01411">
    <property type="entry name" value="LPS_assembly_LptD"/>
    <property type="match status" value="1"/>
</dbReference>
<name>A0A432GYN2_9DELT</name>
<gene>
    <name evidence="1" type="ORF">DSY93_08145</name>
</gene>
<dbReference type="GO" id="GO:0015920">
    <property type="term" value="P:lipopolysaccharide transport"/>
    <property type="evidence" value="ECO:0007669"/>
    <property type="project" value="InterPro"/>
</dbReference>
<comment type="caution">
    <text evidence="1">The sequence shown here is derived from an EMBL/GenBank/DDBJ whole genome shotgun (WGS) entry which is preliminary data.</text>
</comment>
<dbReference type="InterPro" id="IPR020889">
    <property type="entry name" value="LipoPS_assembly_LptD"/>
</dbReference>
<accession>A0A432GYN2</accession>
<dbReference type="InterPro" id="IPR050218">
    <property type="entry name" value="LptD"/>
</dbReference>
<protein>
    <submittedName>
        <fullName evidence="1">LPS-assembly protein LptD</fullName>
    </submittedName>
</protein>
<dbReference type="AlphaFoldDB" id="A0A432GYN2"/>
<reference evidence="1 2" key="1">
    <citation type="submission" date="2018-06" db="EMBL/GenBank/DDBJ databases">
        <title>Combined omics and stable isotope probing to characterize newly discovered Mariana Back-Arc vent microbial communities.</title>
        <authorList>
            <person name="Trembath-Reichert E."/>
            <person name="Huber J.A."/>
        </authorList>
    </citation>
    <scope>NUCLEOTIDE SEQUENCE [LARGE SCALE GENOMIC DNA]</scope>
    <source>
        <strain evidence="1">MAG 151</strain>
    </source>
</reference>
<dbReference type="GO" id="GO:0043165">
    <property type="term" value="P:Gram-negative-bacterium-type cell outer membrane assembly"/>
    <property type="evidence" value="ECO:0007669"/>
    <property type="project" value="InterPro"/>
</dbReference>
<evidence type="ECO:0000313" key="2">
    <source>
        <dbReference type="Proteomes" id="UP000288322"/>
    </source>
</evidence>
<dbReference type="PANTHER" id="PTHR30189:SF1">
    <property type="entry name" value="LPS-ASSEMBLY PROTEIN LPTD"/>
    <property type="match status" value="1"/>
</dbReference>
<organism evidence="1 2">
    <name type="scientific">SAR324 cluster bacterium</name>
    <dbReference type="NCBI Taxonomy" id="2024889"/>
    <lineage>
        <taxon>Bacteria</taxon>
        <taxon>Deltaproteobacteria</taxon>
        <taxon>SAR324 cluster</taxon>
    </lineage>
</organism>
<dbReference type="GO" id="GO:1990351">
    <property type="term" value="C:transporter complex"/>
    <property type="evidence" value="ECO:0007669"/>
    <property type="project" value="TreeGrafter"/>
</dbReference>
<proteinExistence type="inferred from homology"/>
<dbReference type="GO" id="GO:0009279">
    <property type="term" value="C:cell outer membrane"/>
    <property type="evidence" value="ECO:0007669"/>
    <property type="project" value="InterPro"/>
</dbReference>